<keyword evidence="4" id="KW-1185">Reference proteome</keyword>
<name>A0ABX2ZXZ6_9GAMM</name>
<evidence type="ECO:0000313" key="3">
    <source>
        <dbReference type="EMBL" id="ODN41491.1"/>
    </source>
</evidence>
<dbReference type="EMBL" id="MDTU01000002">
    <property type="protein sequence ID" value="ODN41491.1"/>
    <property type="molecule type" value="Genomic_DNA"/>
</dbReference>
<dbReference type="RefSeq" id="WP_069313956.1">
    <property type="nucleotide sequence ID" value="NZ_MDTU01000002.1"/>
</dbReference>
<dbReference type="Pfam" id="PF25963">
    <property type="entry name" value="Beta-barrel_AAEA"/>
    <property type="match status" value="1"/>
</dbReference>
<evidence type="ECO:0000256" key="1">
    <source>
        <dbReference type="SAM" id="MobiDB-lite"/>
    </source>
</evidence>
<protein>
    <recommendedName>
        <fullName evidence="2">p-hydroxybenzoic acid efflux pump subunit AaeA-like beta-barrel domain-containing protein</fullName>
    </recommendedName>
</protein>
<feature type="compositionally biased region" description="Polar residues" evidence="1">
    <location>
        <begin position="14"/>
        <end position="23"/>
    </location>
</feature>
<accession>A0ABX2ZXZ6</accession>
<dbReference type="Gene3D" id="2.40.30.170">
    <property type="match status" value="1"/>
</dbReference>
<evidence type="ECO:0000313" key="4">
    <source>
        <dbReference type="Proteomes" id="UP000094329"/>
    </source>
</evidence>
<reference evidence="3 4" key="1">
    <citation type="submission" date="2016-08" db="EMBL/GenBank/DDBJ databases">
        <title>Draft genome sequence of Candidatus Piscirickettsia litoralis, from seawater.</title>
        <authorList>
            <person name="Wan X."/>
            <person name="Lee A.J."/>
            <person name="Hou S."/>
            <person name="Donachie S.P."/>
        </authorList>
    </citation>
    <scope>NUCLEOTIDE SEQUENCE [LARGE SCALE GENOMIC DNA]</scope>
    <source>
        <strain evidence="3 4">Y2</strain>
    </source>
</reference>
<feature type="domain" description="p-hydroxybenzoic acid efflux pump subunit AaeA-like beta-barrel" evidence="2">
    <location>
        <begin position="1"/>
        <end position="64"/>
    </location>
</feature>
<organism evidence="3 4">
    <name type="scientific">Piscirickettsia litoralis</name>
    <dbReference type="NCBI Taxonomy" id="1891921"/>
    <lineage>
        <taxon>Bacteria</taxon>
        <taxon>Pseudomonadati</taxon>
        <taxon>Pseudomonadota</taxon>
        <taxon>Gammaproteobacteria</taxon>
        <taxon>Thiotrichales</taxon>
        <taxon>Piscirickettsiaceae</taxon>
        <taxon>Piscirickettsia</taxon>
    </lineage>
</organism>
<proteinExistence type="predicted"/>
<feature type="region of interest" description="Disordered" evidence="1">
    <location>
        <begin position="1"/>
        <end position="23"/>
    </location>
</feature>
<dbReference type="Proteomes" id="UP000094329">
    <property type="component" value="Unassembled WGS sequence"/>
</dbReference>
<evidence type="ECO:0000259" key="2">
    <source>
        <dbReference type="Pfam" id="PF25963"/>
    </source>
</evidence>
<comment type="caution">
    <text evidence="3">The sequence shown here is derived from an EMBL/GenBank/DDBJ whole genome shotgun (WGS) entry which is preliminary data.</text>
</comment>
<gene>
    <name evidence="3" type="ORF">BGC07_15365</name>
</gene>
<sequence length="66" mass="7372">MKGKVDSVAHAISRSKNNNSGAEAYVQPSTNWIRYDYRVPVTIYLDNTSNIENYYSGTDASVVVLK</sequence>
<dbReference type="InterPro" id="IPR058634">
    <property type="entry name" value="AaeA-lik-b-barrel"/>
</dbReference>